<dbReference type="PhylomeDB" id="B8MJD3"/>
<feature type="domain" description="F-box" evidence="2">
    <location>
        <begin position="3"/>
        <end position="52"/>
    </location>
</feature>
<dbReference type="PROSITE" id="PS50181">
    <property type="entry name" value="FBOX"/>
    <property type="match status" value="1"/>
</dbReference>
<feature type="compositionally biased region" description="Low complexity" evidence="1">
    <location>
        <begin position="90"/>
        <end position="109"/>
    </location>
</feature>
<protein>
    <recommendedName>
        <fullName evidence="2">F-box domain-containing protein</fullName>
    </recommendedName>
</protein>
<proteinExistence type="predicted"/>
<evidence type="ECO:0000259" key="2">
    <source>
        <dbReference type="PROSITE" id="PS50181"/>
    </source>
</evidence>
<dbReference type="CDD" id="cd09917">
    <property type="entry name" value="F-box_SF"/>
    <property type="match status" value="1"/>
</dbReference>
<dbReference type="OMA" id="MAVTIRY"/>
<evidence type="ECO:0000256" key="1">
    <source>
        <dbReference type="SAM" id="MobiDB-lite"/>
    </source>
</evidence>
<dbReference type="InParanoid" id="B8MJD3"/>
<sequence length="216" mass="24006">MSAPNLLSLPTEIIFHIFKRLDRPSKLSLGLTCPRILALYASFFDMERYRHDPDAREKLRFSADVSWDDPQGMAVTIRYLTLSGGDGINSEPSSPTTEEPSPLSTSTAEGQHAEPGFSTGFSWGGEEEATIPSYAESNEAREDAMVVSIMSEWLKTRFRIHGGCILCVECGRYMLCRGPDGRRVRWTENQLRRSPWMQHCGPCDAAMGIAPGTVLS</sequence>
<dbReference type="eggNOG" id="ENOG502T56E">
    <property type="taxonomic scope" value="Eukaryota"/>
</dbReference>
<dbReference type="Proteomes" id="UP000001745">
    <property type="component" value="Unassembled WGS sequence"/>
</dbReference>
<dbReference type="Pfam" id="PF12937">
    <property type="entry name" value="F-box-like"/>
    <property type="match status" value="1"/>
</dbReference>
<gene>
    <name evidence="3" type="ORF">TSTA_041970</name>
</gene>
<feature type="region of interest" description="Disordered" evidence="1">
    <location>
        <begin position="86"/>
        <end position="123"/>
    </location>
</feature>
<evidence type="ECO:0000313" key="3">
    <source>
        <dbReference type="EMBL" id="EED14722.1"/>
    </source>
</evidence>
<name>B8MJD3_TALSN</name>
<dbReference type="SUPFAM" id="SSF81383">
    <property type="entry name" value="F-box domain"/>
    <property type="match status" value="1"/>
</dbReference>
<organism evidence="3 4">
    <name type="scientific">Talaromyces stipitatus (strain ATCC 10500 / CBS 375.48 / QM 6759 / NRRL 1006)</name>
    <name type="common">Penicillium stipitatum</name>
    <dbReference type="NCBI Taxonomy" id="441959"/>
    <lineage>
        <taxon>Eukaryota</taxon>
        <taxon>Fungi</taxon>
        <taxon>Dikarya</taxon>
        <taxon>Ascomycota</taxon>
        <taxon>Pezizomycotina</taxon>
        <taxon>Eurotiomycetes</taxon>
        <taxon>Eurotiomycetidae</taxon>
        <taxon>Eurotiales</taxon>
        <taxon>Trichocomaceae</taxon>
        <taxon>Talaromyces</taxon>
        <taxon>Talaromyces sect. Talaromyces</taxon>
    </lineage>
</organism>
<evidence type="ECO:0000313" key="4">
    <source>
        <dbReference type="Proteomes" id="UP000001745"/>
    </source>
</evidence>
<keyword evidence="4" id="KW-1185">Reference proteome</keyword>
<dbReference type="VEuPathDB" id="FungiDB:TSTA_041970"/>
<dbReference type="RefSeq" id="XP_002484675.1">
    <property type="nucleotide sequence ID" value="XM_002484630.1"/>
</dbReference>
<reference evidence="4" key="1">
    <citation type="journal article" date="2015" name="Genome Announc.">
        <title>Genome sequence of the AIDS-associated pathogen Penicillium marneffei (ATCC18224) and its near taxonomic relative Talaromyces stipitatus (ATCC10500).</title>
        <authorList>
            <person name="Nierman W.C."/>
            <person name="Fedorova-Abrams N.D."/>
            <person name="Andrianopoulos A."/>
        </authorList>
    </citation>
    <scope>NUCLEOTIDE SEQUENCE [LARGE SCALE GENOMIC DNA]</scope>
    <source>
        <strain evidence="4">ATCC 10500 / CBS 375.48 / QM 6759 / NRRL 1006</strain>
    </source>
</reference>
<dbReference type="OrthoDB" id="4503264at2759"/>
<dbReference type="AlphaFoldDB" id="B8MJD3"/>
<dbReference type="EMBL" id="EQ962657">
    <property type="protein sequence ID" value="EED14722.1"/>
    <property type="molecule type" value="Genomic_DNA"/>
</dbReference>
<dbReference type="InterPro" id="IPR036047">
    <property type="entry name" value="F-box-like_dom_sf"/>
</dbReference>
<dbReference type="InterPro" id="IPR001810">
    <property type="entry name" value="F-box_dom"/>
</dbReference>
<accession>B8MJD3</accession>
<dbReference type="HOGENOM" id="CLU_101048_0_0_1"/>
<dbReference type="GeneID" id="8102974"/>